<gene>
    <name evidence="7" type="primary">nbaC</name>
    <name evidence="8" type="ORF">CJ263_09155</name>
</gene>
<sequence>MAIKPPFNLTKWVEENRDTLKPPVGNKNLYKDAGDYIVMVVAGPNARKDYHYNETEELFYQLEGNIEVHIQEDGQKKTMKLGPGDMYLHPAKVPHSPVRHEHSIGLVIERKRADMNVDDGLLWFCDNCNHKLYEAYFTLNDIEKDFFAHFKHFYSSEELRTCDKCGTVMPVDERFIAKEE</sequence>
<feature type="binding site" evidence="7">
    <location>
        <position position="95"/>
    </location>
    <ligand>
        <name>Fe cation</name>
        <dbReference type="ChEBI" id="CHEBI:24875"/>
        <label>1</label>
        <note>catalytic</note>
    </ligand>
</feature>
<feature type="binding site" evidence="7">
    <location>
        <position position="128"/>
    </location>
    <ligand>
        <name>Fe cation</name>
        <dbReference type="ChEBI" id="CHEBI:24875"/>
        <label>2</label>
    </ligand>
</feature>
<feature type="binding site" evidence="7">
    <location>
        <position position="162"/>
    </location>
    <ligand>
        <name>Fe cation</name>
        <dbReference type="ChEBI" id="CHEBI:24875"/>
        <label>2</label>
    </ligand>
</feature>
<dbReference type="GO" id="GO:0006569">
    <property type="term" value="P:L-tryptophan catabolic process"/>
    <property type="evidence" value="ECO:0007669"/>
    <property type="project" value="UniProtKB-UniRule"/>
</dbReference>
<dbReference type="NCBIfam" id="NF009763">
    <property type="entry name" value="PRK13264.1"/>
    <property type="match status" value="1"/>
</dbReference>
<dbReference type="InterPro" id="IPR014710">
    <property type="entry name" value="RmlC-like_jellyroll"/>
</dbReference>
<name>A0A223VB89_9FLAO</name>
<evidence type="ECO:0000256" key="1">
    <source>
        <dbReference type="ARBA" id="ARBA00002752"/>
    </source>
</evidence>
<dbReference type="KEGG" id="marb:CJ263_09155"/>
<dbReference type="CDD" id="cd06123">
    <property type="entry name" value="cupin_HAO"/>
    <property type="match status" value="1"/>
</dbReference>
<keyword evidence="4 7" id="KW-0223">Dioxygenase</keyword>
<dbReference type="UniPathway" id="UPA00253">
    <property type="reaction ID" value="UER00330"/>
</dbReference>
<dbReference type="InterPro" id="IPR011051">
    <property type="entry name" value="RmlC_Cupin_sf"/>
</dbReference>
<feature type="binding site" evidence="7">
    <location>
        <position position="99"/>
    </location>
    <ligand>
        <name>substrate</name>
    </ligand>
</feature>
<dbReference type="PANTHER" id="PTHR15497">
    <property type="entry name" value="3-HYDROXYANTHRANILATE 3,4-DIOXYGENASE"/>
    <property type="match status" value="1"/>
</dbReference>
<evidence type="ECO:0000313" key="9">
    <source>
        <dbReference type="Proteomes" id="UP000215244"/>
    </source>
</evidence>
<dbReference type="EMBL" id="CP022957">
    <property type="protein sequence ID" value="ASV32635.1"/>
    <property type="molecule type" value="Genomic_DNA"/>
</dbReference>
<feature type="binding site" evidence="7">
    <location>
        <position position="125"/>
    </location>
    <ligand>
        <name>Fe cation</name>
        <dbReference type="ChEBI" id="CHEBI:24875"/>
        <label>2</label>
    </ligand>
</feature>
<comment type="catalytic activity">
    <reaction evidence="7">
        <text>3-hydroxyanthranilate + O2 = (2Z,4Z)-2-amino-3-carboxymuconate 6-semialdehyde</text>
        <dbReference type="Rhea" id="RHEA:17953"/>
        <dbReference type="ChEBI" id="CHEBI:15379"/>
        <dbReference type="ChEBI" id="CHEBI:36559"/>
        <dbReference type="ChEBI" id="CHEBI:77612"/>
        <dbReference type="EC" id="1.13.11.6"/>
    </reaction>
</comment>
<keyword evidence="6 7" id="KW-0408">Iron</keyword>
<accession>A0A223VB89</accession>
<evidence type="ECO:0000256" key="4">
    <source>
        <dbReference type="ARBA" id="ARBA00022964"/>
    </source>
</evidence>
<reference evidence="8 9" key="1">
    <citation type="submission" date="2017-08" db="EMBL/GenBank/DDBJ databases">
        <title>The complete genome sequence of Maribacter sp. B1, isolated from deep-sea sediment.</title>
        <authorList>
            <person name="Wu Y.-H."/>
            <person name="Cheng H."/>
            <person name="Xu X.-W."/>
        </authorList>
    </citation>
    <scope>NUCLEOTIDE SEQUENCE [LARGE SCALE GENOMIC DNA]</scope>
    <source>
        <strain evidence="8 9">B1</strain>
    </source>
</reference>
<evidence type="ECO:0000313" key="8">
    <source>
        <dbReference type="EMBL" id="ASV32635.1"/>
    </source>
</evidence>
<comment type="similarity">
    <text evidence="7">Belongs to the 3-HAO family.</text>
</comment>
<feature type="binding site" evidence="7">
    <location>
        <position position="51"/>
    </location>
    <ligand>
        <name>Fe cation</name>
        <dbReference type="ChEBI" id="CHEBI:24875"/>
        <label>1</label>
        <note>catalytic</note>
    </ligand>
</feature>
<keyword evidence="3 7" id="KW-0479">Metal-binding</keyword>
<dbReference type="EC" id="1.13.11.6" evidence="7"/>
<evidence type="ECO:0000256" key="5">
    <source>
        <dbReference type="ARBA" id="ARBA00023002"/>
    </source>
</evidence>
<dbReference type="GO" id="GO:0008198">
    <property type="term" value="F:ferrous iron binding"/>
    <property type="evidence" value="ECO:0007669"/>
    <property type="project" value="UniProtKB-UniRule"/>
</dbReference>
<evidence type="ECO:0000256" key="6">
    <source>
        <dbReference type="ARBA" id="ARBA00023004"/>
    </source>
</evidence>
<dbReference type="OrthoDB" id="5002379at2"/>
<protein>
    <recommendedName>
        <fullName evidence="7">3-hydroxyanthranilate 3,4-dioxygenase</fullName>
        <ecNumber evidence="7">1.13.11.6</ecNumber>
    </recommendedName>
    <alternativeName>
        <fullName evidence="7">3-hydroxyanthranilate oxygenase</fullName>
        <shortName evidence="7">3-HAO</shortName>
    </alternativeName>
    <alternativeName>
        <fullName evidence="7">3-hydroxyanthranilic acid dioxygenase</fullName>
        <shortName evidence="7">HAD</shortName>
    </alternativeName>
</protein>
<comment type="function">
    <text evidence="1 7">Catalyzes the oxidative ring opening of 3-hydroxyanthranilate to 2-amino-3-carboxymuconate semialdehyde, which spontaneously cyclizes to quinolinate.</text>
</comment>
<evidence type="ECO:0000256" key="3">
    <source>
        <dbReference type="ARBA" id="ARBA00022723"/>
    </source>
</evidence>
<feature type="binding site" evidence="7">
    <location>
        <position position="57"/>
    </location>
    <ligand>
        <name>substrate</name>
    </ligand>
</feature>
<evidence type="ECO:0000256" key="7">
    <source>
        <dbReference type="HAMAP-Rule" id="MF_00825"/>
    </source>
</evidence>
<dbReference type="PANTHER" id="PTHR15497:SF1">
    <property type="entry name" value="3-HYDROXYANTHRANILATE 3,4-DIOXYGENASE"/>
    <property type="match status" value="1"/>
</dbReference>
<organism evidence="8 9">
    <name type="scientific">Maribacter cobaltidurans</name>
    <dbReference type="NCBI Taxonomy" id="1178778"/>
    <lineage>
        <taxon>Bacteria</taxon>
        <taxon>Pseudomonadati</taxon>
        <taxon>Bacteroidota</taxon>
        <taxon>Flavobacteriia</taxon>
        <taxon>Flavobacteriales</taxon>
        <taxon>Flavobacteriaceae</taxon>
        <taxon>Maribacter</taxon>
    </lineage>
</organism>
<feature type="binding site" evidence="7">
    <location>
        <position position="47"/>
    </location>
    <ligand>
        <name>O2</name>
        <dbReference type="ChEBI" id="CHEBI:15379"/>
    </ligand>
</feature>
<dbReference type="GO" id="GO:0000334">
    <property type="term" value="F:3-hydroxyanthranilate 3,4-dioxygenase activity"/>
    <property type="evidence" value="ECO:0007669"/>
    <property type="project" value="UniProtKB-UniRule"/>
</dbReference>
<dbReference type="GO" id="GO:0009435">
    <property type="term" value="P:NAD+ biosynthetic process"/>
    <property type="evidence" value="ECO:0007669"/>
    <property type="project" value="UniProtKB-UniPathway"/>
</dbReference>
<evidence type="ECO:0000256" key="2">
    <source>
        <dbReference type="ARBA" id="ARBA00022642"/>
    </source>
</evidence>
<dbReference type="InterPro" id="IPR010329">
    <property type="entry name" value="3hydroanth_dOase"/>
</dbReference>
<feature type="binding site" evidence="7">
    <location>
        <position position="57"/>
    </location>
    <ligand>
        <name>Fe cation</name>
        <dbReference type="ChEBI" id="CHEBI:24875"/>
        <label>1</label>
        <note>catalytic</note>
    </ligand>
</feature>
<feature type="binding site" evidence="7">
    <location>
        <position position="109"/>
    </location>
    <ligand>
        <name>substrate</name>
    </ligand>
</feature>
<dbReference type="Gene3D" id="2.60.120.10">
    <property type="entry name" value="Jelly Rolls"/>
    <property type="match status" value="1"/>
</dbReference>
<dbReference type="RefSeq" id="WP_094999186.1">
    <property type="nucleotide sequence ID" value="NZ_BMJL01000002.1"/>
</dbReference>
<dbReference type="Pfam" id="PF06052">
    <property type="entry name" value="3-HAO"/>
    <property type="match status" value="1"/>
</dbReference>
<comment type="cofactor">
    <cofactor evidence="7">
        <name>Fe(2+)</name>
        <dbReference type="ChEBI" id="CHEBI:29033"/>
    </cofactor>
    <text evidence="7">Binds 2 Fe(2+) ions per subunit.</text>
</comment>
<keyword evidence="5 7" id="KW-0560">Oxidoreductase</keyword>
<keyword evidence="2 7" id="KW-0662">Pyridine nucleotide biosynthesis</keyword>
<comment type="pathway">
    <text evidence="7">Cofactor biosynthesis; NAD(+) biosynthesis; quinolinate from L-kynurenine: step 3/3.</text>
</comment>
<proteinExistence type="inferred from homology"/>
<dbReference type="HAMAP" id="MF_00825">
    <property type="entry name" value="3_HAO"/>
    <property type="match status" value="1"/>
</dbReference>
<dbReference type="SUPFAM" id="SSF51182">
    <property type="entry name" value="RmlC-like cupins"/>
    <property type="match status" value="1"/>
</dbReference>
<feature type="binding site" evidence="7">
    <location>
        <position position="165"/>
    </location>
    <ligand>
        <name>Fe cation</name>
        <dbReference type="ChEBI" id="CHEBI:24875"/>
        <label>2</label>
    </ligand>
</feature>
<dbReference type="NCBIfam" id="TIGR03037">
    <property type="entry name" value="anthran_nbaC"/>
    <property type="match status" value="1"/>
</dbReference>
<dbReference type="GO" id="GO:0043420">
    <property type="term" value="P:anthranilate metabolic process"/>
    <property type="evidence" value="ECO:0007669"/>
    <property type="project" value="UniProtKB-UniRule"/>
</dbReference>
<dbReference type="GO" id="GO:0019805">
    <property type="term" value="P:quinolinate biosynthetic process"/>
    <property type="evidence" value="ECO:0007669"/>
    <property type="project" value="UniProtKB-UniRule"/>
</dbReference>
<dbReference type="AlphaFoldDB" id="A0A223VB89"/>
<keyword evidence="9" id="KW-1185">Reference proteome</keyword>
<dbReference type="Proteomes" id="UP000215244">
    <property type="component" value="Chromosome"/>
</dbReference>